<protein>
    <submittedName>
        <fullName evidence="2">Glycosyltransferase involved in cell wall biosynthesis</fullName>
    </submittedName>
</protein>
<organism evidence="2 3">
    <name type="scientific">Brevibacterium celere</name>
    <dbReference type="NCBI Taxonomy" id="225845"/>
    <lineage>
        <taxon>Bacteria</taxon>
        <taxon>Bacillati</taxon>
        <taxon>Actinomycetota</taxon>
        <taxon>Actinomycetes</taxon>
        <taxon>Micrococcales</taxon>
        <taxon>Brevibacteriaceae</taxon>
        <taxon>Brevibacterium</taxon>
    </lineage>
</organism>
<sequence>MTTTDLSIIIPAKDGAPYLSTMFRSLLAQGPIWDHTQLIFIDDGSSDDTPAVLETFASEFPRFDVLTNPEASGLANARNQGLGAAEGEHIVFLDGDDWLAPGHLPVMLEEMHRLGVDFIRCDHTTVQGTKRVRKLAPMSVRGVALDPRVGITPVHDSTMVDYPYAWAGIFHRRLLERGILTFPENFMTAEDRSWIWRLHLRAESFAVVDAPGILYRRGLANSLTQILDERQLDFIRAFGQIFDLIGRDAHAEEYWPKAIRNWLAILDHQITRFSASPVSLRMQLRRGAAAVSAQIPRDLLREEFAHQKPSRQLNVSSYLGDSRAFILEMVK</sequence>
<evidence type="ECO:0000313" key="3">
    <source>
        <dbReference type="Proteomes" id="UP000253509"/>
    </source>
</evidence>
<dbReference type="Pfam" id="PF00535">
    <property type="entry name" value="Glycos_transf_2"/>
    <property type="match status" value="1"/>
</dbReference>
<keyword evidence="2" id="KW-0808">Transferase</keyword>
<evidence type="ECO:0000259" key="1">
    <source>
        <dbReference type="Pfam" id="PF00535"/>
    </source>
</evidence>
<reference evidence="2 3" key="1">
    <citation type="submission" date="2018-06" db="EMBL/GenBank/DDBJ databases">
        <title>Freshwater and sediment microbial communities from various areas in North America, analyzing microbe dynamics in response to fracking.</title>
        <authorList>
            <person name="Lamendella R."/>
        </authorList>
    </citation>
    <scope>NUCLEOTIDE SEQUENCE [LARGE SCALE GENOMIC DNA]</scope>
    <source>
        <strain evidence="2 3">3b_TX</strain>
    </source>
</reference>
<dbReference type="PANTHER" id="PTHR43685:SF2">
    <property type="entry name" value="GLYCOSYLTRANSFERASE 2-LIKE DOMAIN-CONTAINING PROTEIN"/>
    <property type="match status" value="1"/>
</dbReference>
<dbReference type="GO" id="GO:0016740">
    <property type="term" value="F:transferase activity"/>
    <property type="evidence" value="ECO:0007669"/>
    <property type="project" value="UniProtKB-KW"/>
</dbReference>
<dbReference type="Gene3D" id="3.90.550.10">
    <property type="entry name" value="Spore Coat Polysaccharide Biosynthesis Protein SpsA, Chain A"/>
    <property type="match status" value="1"/>
</dbReference>
<gene>
    <name evidence="2" type="ORF">DFO65_10166</name>
</gene>
<dbReference type="RefSeq" id="WP_113902429.1">
    <property type="nucleotide sequence ID" value="NZ_QNSB01000001.1"/>
</dbReference>
<dbReference type="CDD" id="cd00761">
    <property type="entry name" value="Glyco_tranf_GTA_type"/>
    <property type="match status" value="1"/>
</dbReference>
<dbReference type="InterPro" id="IPR050834">
    <property type="entry name" value="Glycosyltransf_2"/>
</dbReference>
<evidence type="ECO:0000313" key="2">
    <source>
        <dbReference type="EMBL" id="RBP74349.1"/>
    </source>
</evidence>
<name>A0A366INC7_9MICO</name>
<dbReference type="InterPro" id="IPR029044">
    <property type="entry name" value="Nucleotide-diphossugar_trans"/>
</dbReference>
<dbReference type="InterPro" id="IPR001173">
    <property type="entry name" value="Glyco_trans_2-like"/>
</dbReference>
<dbReference type="Proteomes" id="UP000253509">
    <property type="component" value="Unassembled WGS sequence"/>
</dbReference>
<accession>A0A366INC7</accession>
<proteinExistence type="predicted"/>
<comment type="caution">
    <text evidence="2">The sequence shown here is derived from an EMBL/GenBank/DDBJ whole genome shotgun (WGS) entry which is preliminary data.</text>
</comment>
<dbReference type="PANTHER" id="PTHR43685">
    <property type="entry name" value="GLYCOSYLTRANSFERASE"/>
    <property type="match status" value="1"/>
</dbReference>
<dbReference type="SUPFAM" id="SSF53448">
    <property type="entry name" value="Nucleotide-diphospho-sugar transferases"/>
    <property type="match status" value="1"/>
</dbReference>
<dbReference type="EMBL" id="QNSB01000001">
    <property type="protein sequence ID" value="RBP74349.1"/>
    <property type="molecule type" value="Genomic_DNA"/>
</dbReference>
<dbReference type="AlphaFoldDB" id="A0A366INC7"/>
<keyword evidence="3" id="KW-1185">Reference proteome</keyword>
<feature type="domain" description="Glycosyltransferase 2-like" evidence="1">
    <location>
        <begin position="7"/>
        <end position="136"/>
    </location>
</feature>